<name>A0A6N8JCP2_9BACT</name>
<evidence type="ECO:0000313" key="7">
    <source>
        <dbReference type="EMBL" id="MVT43075.1"/>
    </source>
</evidence>
<dbReference type="NCBIfam" id="TIGR02937">
    <property type="entry name" value="sigma70-ECF"/>
    <property type="match status" value="1"/>
</dbReference>
<comment type="caution">
    <text evidence="7">The sequence shown here is derived from an EMBL/GenBank/DDBJ whole genome shotgun (WGS) entry which is preliminary data.</text>
</comment>
<keyword evidence="3" id="KW-0731">Sigma factor</keyword>
<evidence type="ECO:0000313" key="8">
    <source>
        <dbReference type="Proteomes" id="UP000468388"/>
    </source>
</evidence>
<evidence type="ECO:0000256" key="1">
    <source>
        <dbReference type="ARBA" id="ARBA00010641"/>
    </source>
</evidence>
<dbReference type="InterPro" id="IPR013324">
    <property type="entry name" value="RNA_pol_sigma_r3/r4-like"/>
</dbReference>
<keyword evidence="2" id="KW-0805">Transcription regulation</keyword>
<protein>
    <submittedName>
        <fullName evidence="7">Sigma-70 family RNA polymerase sigma factor</fullName>
    </submittedName>
</protein>
<dbReference type="GO" id="GO:0016987">
    <property type="term" value="F:sigma factor activity"/>
    <property type="evidence" value="ECO:0007669"/>
    <property type="project" value="UniProtKB-KW"/>
</dbReference>
<evidence type="ECO:0000259" key="5">
    <source>
        <dbReference type="Pfam" id="PF04542"/>
    </source>
</evidence>
<dbReference type="GO" id="GO:0003677">
    <property type="term" value="F:DNA binding"/>
    <property type="evidence" value="ECO:0007669"/>
    <property type="project" value="InterPro"/>
</dbReference>
<keyword evidence="4" id="KW-0804">Transcription</keyword>
<gene>
    <name evidence="7" type="ORF">GO495_20930</name>
</gene>
<comment type="similarity">
    <text evidence="1">Belongs to the sigma-70 factor family. ECF subfamily.</text>
</comment>
<proteinExistence type="inferred from homology"/>
<dbReference type="Pfam" id="PF04542">
    <property type="entry name" value="Sigma70_r2"/>
    <property type="match status" value="1"/>
</dbReference>
<dbReference type="RefSeq" id="WP_157301683.1">
    <property type="nucleotide sequence ID" value="NZ_BAAAZB010000004.1"/>
</dbReference>
<organism evidence="7 8">
    <name type="scientific">Chitinophaga oryziterrae</name>
    <dbReference type="NCBI Taxonomy" id="1031224"/>
    <lineage>
        <taxon>Bacteria</taxon>
        <taxon>Pseudomonadati</taxon>
        <taxon>Bacteroidota</taxon>
        <taxon>Chitinophagia</taxon>
        <taxon>Chitinophagales</taxon>
        <taxon>Chitinophagaceae</taxon>
        <taxon>Chitinophaga</taxon>
    </lineage>
</organism>
<dbReference type="InterPro" id="IPR013249">
    <property type="entry name" value="RNA_pol_sigma70_r4_t2"/>
</dbReference>
<dbReference type="Proteomes" id="UP000468388">
    <property type="component" value="Unassembled WGS sequence"/>
</dbReference>
<evidence type="ECO:0000259" key="6">
    <source>
        <dbReference type="Pfam" id="PF08281"/>
    </source>
</evidence>
<evidence type="ECO:0000256" key="4">
    <source>
        <dbReference type="ARBA" id="ARBA00023163"/>
    </source>
</evidence>
<dbReference type="OrthoDB" id="799938at2"/>
<feature type="domain" description="RNA polymerase sigma-70 region 2" evidence="5">
    <location>
        <begin position="28"/>
        <end position="94"/>
    </location>
</feature>
<dbReference type="SUPFAM" id="SSF88659">
    <property type="entry name" value="Sigma3 and sigma4 domains of RNA polymerase sigma factors"/>
    <property type="match status" value="1"/>
</dbReference>
<dbReference type="SUPFAM" id="SSF88946">
    <property type="entry name" value="Sigma2 domain of RNA polymerase sigma factors"/>
    <property type="match status" value="1"/>
</dbReference>
<evidence type="ECO:0000256" key="2">
    <source>
        <dbReference type="ARBA" id="ARBA00023015"/>
    </source>
</evidence>
<dbReference type="InterPro" id="IPR007627">
    <property type="entry name" value="RNA_pol_sigma70_r2"/>
</dbReference>
<dbReference type="PANTHER" id="PTHR43133:SF46">
    <property type="entry name" value="RNA POLYMERASE SIGMA-70 FACTOR ECF SUBFAMILY"/>
    <property type="match status" value="1"/>
</dbReference>
<dbReference type="PANTHER" id="PTHR43133">
    <property type="entry name" value="RNA POLYMERASE ECF-TYPE SIGMA FACTO"/>
    <property type="match status" value="1"/>
</dbReference>
<dbReference type="InterPro" id="IPR039425">
    <property type="entry name" value="RNA_pol_sigma-70-like"/>
</dbReference>
<dbReference type="InterPro" id="IPR014284">
    <property type="entry name" value="RNA_pol_sigma-70_dom"/>
</dbReference>
<dbReference type="InterPro" id="IPR013325">
    <property type="entry name" value="RNA_pol_sigma_r2"/>
</dbReference>
<sequence length="201" mass="23804">MYVDGLHNEKELLQQIAQGNETAFRCFFDHYTPLIFTFVERLTRSKADAEEIVQDTFMKIWTSRESLPFIDKPGHYCYVIARNKALDNMRKIARDQRLLDRLWLSFSGEEDNSLENELQSQEYYQLIDQALLRLPRQKQLVFNMSRREGLSHIEISRRLGLSKSRINNILVEVLKYIKSFLEQHSALIAIGFWISSWDQLL</sequence>
<dbReference type="EMBL" id="WRXO01000006">
    <property type="protein sequence ID" value="MVT43075.1"/>
    <property type="molecule type" value="Genomic_DNA"/>
</dbReference>
<dbReference type="Gene3D" id="1.10.1740.10">
    <property type="match status" value="1"/>
</dbReference>
<evidence type="ECO:0000256" key="3">
    <source>
        <dbReference type="ARBA" id="ARBA00023082"/>
    </source>
</evidence>
<keyword evidence="8" id="KW-1185">Reference proteome</keyword>
<dbReference type="Pfam" id="PF08281">
    <property type="entry name" value="Sigma70_r4_2"/>
    <property type="match status" value="1"/>
</dbReference>
<accession>A0A6N8JCP2</accession>
<dbReference type="GO" id="GO:0006352">
    <property type="term" value="P:DNA-templated transcription initiation"/>
    <property type="evidence" value="ECO:0007669"/>
    <property type="project" value="InterPro"/>
</dbReference>
<feature type="domain" description="RNA polymerase sigma factor 70 region 4 type 2" evidence="6">
    <location>
        <begin position="125"/>
        <end position="169"/>
    </location>
</feature>
<dbReference type="AlphaFoldDB" id="A0A6N8JCP2"/>
<reference evidence="7 8" key="1">
    <citation type="submission" date="2019-12" db="EMBL/GenBank/DDBJ databases">
        <title>The draft genomic sequence of strain Chitinophaga oryziterrae JCM 16595.</title>
        <authorList>
            <person name="Zhang X."/>
        </authorList>
    </citation>
    <scope>NUCLEOTIDE SEQUENCE [LARGE SCALE GENOMIC DNA]</scope>
    <source>
        <strain evidence="7 8">JCM 16595</strain>
    </source>
</reference>
<dbReference type="Gene3D" id="1.10.10.10">
    <property type="entry name" value="Winged helix-like DNA-binding domain superfamily/Winged helix DNA-binding domain"/>
    <property type="match status" value="1"/>
</dbReference>
<dbReference type="InterPro" id="IPR036388">
    <property type="entry name" value="WH-like_DNA-bd_sf"/>
</dbReference>